<protein>
    <recommendedName>
        <fullName evidence="4">Secreted protein</fullName>
    </recommendedName>
</protein>
<sequence>MFKKIVLTFAFAVIYMSTFAQNSINNYKYIIIPNAFEFSKSDDQYQLNSLAKFLFNKYGYEAYFLDELPEDLKKERCLGLVAEVSNDKSNMFSTKLEISLKDCYDQVVMTSELGESRLKEFDKAYNLALRGAFETFQNFDYAYVKASNNTMDAEMVTAEVELVSTEALSSEKKVEPETTAETKVATAKVDVATDNTTNLFYAQAVSGGYQLVNSEPKVVMVLWVTDAKDVFLVKGKNAIVFNKNGTWVYSENDGKTVTNKVLNIKF</sequence>
<gene>
    <name evidence="2" type="ORF">DFQ08_10663</name>
</gene>
<dbReference type="AlphaFoldDB" id="A0A368ZB04"/>
<accession>A0A368ZB04</accession>
<feature type="chain" id="PRO_5016587124" description="Secreted protein" evidence="1">
    <location>
        <begin position="23"/>
        <end position="266"/>
    </location>
</feature>
<keyword evidence="3" id="KW-1185">Reference proteome</keyword>
<evidence type="ECO:0000256" key="1">
    <source>
        <dbReference type="SAM" id="SignalP"/>
    </source>
</evidence>
<evidence type="ECO:0008006" key="4">
    <source>
        <dbReference type="Google" id="ProtNLM"/>
    </source>
</evidence>
<feature type="signal peptide" evidence="1">
    <location>
        <begin position="1"/>
        <end position="22"/>
    </location>
</feature>
<dbReference type="RefSeq" id="WP_114310866.1">
    <property type="nucleotide sequence ID" value="NZ_QPJO01000006.1"/>
</dbReference>
<comment type="caution">
    <text evidence="2">The sequence shown here is derived from an EMBL/GenBank/DDBJ whole genome shotgun (WGS) entry which is preliminary data.</text>
</comment>
<dbReference type="Proteomes" id="UP000253436">
    <property type="component" value="Unassembled WGS sequence"/>
</dbReference>
<evidence type="ECO:0000313" key="2">
    <source>
        <dbReference type="EMBL" id="RCW89956.1"/>
    </source>
</evidence>
<organism evidence="2 3">
    <name type="scientific">Winogradskyella arenosi</name>
    <dbReference type="NCBI Taxonomy" id="533325"/>
    <lineage>
        <taxon>Bacteria</taxon>
        <taxon>Pseudomonadati</taxon>
        <taxon>Bacteroidota</taxon>
        <taxon>Flavobacteriia</taxon>
        <taxon>Flavobacteriales</taxon>
        <taxon>Flavobacteriaceae</taxon>
        <taxon>Winogradskyella</taxon>
    </lineage>
</organism>
<keyword evidence="1" id="KW-0732">Signal</keyword>
<dbReference type="EMBL" id="QPJO01000006">
    <property type="protein sequence ID" value="RCW89956.1"/>
    <property type="molecule type" value="Genomic_DNA"/>
</dbReference>
<name>A0A368ZB04_9FLAO</name>
<reference evidence="2 3" key="1">
    <citation type="submission" date="2018-07" db="EMBL/GenBank/DDBJ databases">
        <title>Genomic Encyclopedia of Type Strains, Phase III (KMG-III): the genomes of soil and plant-associated and newly described type strains.</title>
        <authorList>
            <person name="Whitman W."/>
        </authorList>
    </citation>
    <scope>NUCLEOTIDE SEQUENCE [LARGE SCALE GENOMIC DNA]</scope>
    <source>
        <strain evidence="2 3">CECT 7958</strain>
    </source>
</reference>
<dbReference type="OrthoDB" id="1274006at2"/>
<evidence type="ECO:0000313" key="3">
    <source>
        <dbReference type="Proteomes" id="UP000253436"/>
    </source>
</evidence>
<proteinExistence type="predicted"/>